<dbReference type="EMBL" id="QANS01000004">
    <property type="protein sequence ID" value="PTU30946.1"/>
    <property type="molecule type" value="Genomic_DNA"/>
</dbReference>
<reference evidence="1 2" key="1">
    <citation type="submission" date="2018-04" db="EMBL/GenBank/DDBJ databases">
        <title>Novel species isolated from glacier.</title>
        <authorList>
            <person name="Liu Q."/>
            <person name="Xin Y.-H."/>
        </authorList>
    </citation>
    <scope>NUCLEOTIDE SEQUENCE [LARGE SCALE GENOMIC DNA]</scope>
    <source>
        <strain evidence="1 2">GT1R17</strain>
    </source>
</reference>
<dbReference type="RefSeq" id="WP_107940530.1">
    <property type="nucleotide sequence ID" value="NZ_QANS01000004.1"/>
</dbReference>
<dbReference type="Gene3D" id="2.50.20.10">
    <property type="entry name" value="Lipoprotein localisation LolA/LolB/LppX"/>
    <property type="match status" value="1"/>
</dbReference>
<dbReference type="AlphaFoldDB" id="A0A2T5MEF2"/>
<proteinExistence type="predicted"/>
<keyword evidence="2" id="KW-1185">Reference proteome</keyword>
<dbReference type="OrthoDB" id="5937151at2"/>
<sequence>MRLLRYDRGFSRRKFMADAAKGIFGAGVLMPTWEAIAADGDASKAYPDELLSIEGYTKGRIKTGDYITAANVELVKDLLEPVRYEQILKMGRRLKVVKTTKDIMRLSPWEYLEATLKNAGKAGFDAKGNVVNKADGKPWIGGNPFPNPKTGVELFAAQTLSWGRHDASFYAMKMYSSDVNGGGTVKFNYSGGWAELAPVARVSMNPKPYWPGHDDKLRYQSVFFLKPQNFRGTSFLNIWDYDHSTFPTLYGYVPEFRRIRQFPTDQRFEPLVPGLSLFLSDAWAAGDPLYTWGNYKIVGRGPFLAGLSESWNSGHENWEHTTHGGAQGKLFWDATVELVPEAIIVEAEPVKFPRAPVSKKRVWFDARTQAVIGMVTFDRRGAPYRSFDGAYTLYENGSKKVMDGKHPYWSWAHVTSSDIQTGSVTRLEQVRVLEGKHFSGANDPSIYDKYLTHVALMSLGAA</sequence>
<name>A0A2T5MEF2_9GAMM</name>
<dbReference type="InterPro" id="IPR010752">
    <property type="entry name" value="DUF1329"/>
</dbReference>
<protein>
    <recommendedName>
        <fullName evidence="3">DUF1329 domain-containing protein</fullName>
    </recommendedName>
</protein>
<evidence type="ECO:0008006" key="3">
    <source>
        <dbReference type="Google" id="ProtNLM"/>
    </source>
</evidence>
<accession>A0A2T5MEF2</accession>
<dbReference type="Pfam" id="PF07044">
    <property type="entry name" value="DUF1329"/>
    <property type="match status" value="1"/>
</dbReference>
<dbReference type="Proteomes" id="UP000244248">
    <property type="component" value="Unassembled WGS sequence"/>
</dbReference>
<gene>
    <name evidence="1" type="ORF">CJD38_11590</name>
</gene>
<evidence type="ECO:0000313" key="2">
    <source>
        <dbReference type="Proteomes" id="UP000244248"/>
    </source>
</evidence>
<comment type="caution">
    <text evidence="1">The sequence shown here is derived from an EMBL/GenBank/DDBJ whole genome shotgun (WGS) entry which is preliminary data.</text>
</comment>
<evidence type="ECO:0000313" key="1">
    <source>
        <dbReference type="EMBL" id="PTU30946.1"/>
    </source>
</evidence>
<organism evidence="1 2">
    <name type="scientific">Stenotrophobium rhamnosiphilum</name>
    <dbReference type="NCBI Taxonomy" id="2029166"/>
    <lineage>
        <taxon>Bacteria</taxon>
        <taxon>Pseudomonadati</taxon>
        <taxon>Pseudomonadota</taxon>
        <taxon>Gammaproteobacteria</taxon>
        <taxon>Nevskiales</taxon>
        <taxon>Nevskiaceae</taxon>
        <taxon>Stenotrophobium</taxon>
    </lineage>
</organism>